<gene>
    <name evidence="1" type="ORF">PM001_LOCUS13237</name>
</gene>
<proteinExistence type="predicted"/>
<evidence type="ECO:0000313" key="2">
    <source>
        <dbReference type="Proteomes" id="UP001162060"/>
    </source>
</evidence>
<dbReference type="AlphaFoldDB" id="A0AAV1U3L0"/>
<comment type="caution">
    <text evidence="1">The sequence shown here is derived from an EMBL/GenBank/DDBJ whole genome shotgun (WGS) entry which is preliminary data.</text>
</comment>
<name>A0AAV1U3L0_9STRA</name>
<reference evidence="1" key="1">
    <citation type="submission" date="2024-01" db="EMBL/GenBank/DDBJ databases">
        <authorList>
            <person name="Webb A."/>
        </authorList>
    </citation>
    <scope>NUCLEOTIDE SEQUENCE</scope>
    <source>
        <strain evidence="1">Pm1</strain>
    </source>
</reference>
<evidence type="ECO:0000313" key="1">
    <source>
        <dbReference type="EMBL" id="CAK7928087.1"/>
    </source>
</evidence>
<organism evidence="1 2">
    <name type="scientific">Peronospora matthiolae</name>
    <dbReference type="NCBI Taxonomy" id="2874970"/>
    <lineage>
        <taxon>Eukaryota</taxon>
        <taxon>Sar</taxon>
        <taxon>Stramenopiles</taxon>
        <taxon>Oomycota</taxon>
        <taxon>Peronosporomycetes</taxon>
        <taxon>Peronosporales</taxon>
        <taxon>Peronosporaceae</taxon>
        <taxon>Peronospora</taxon>
    </lineage>
</organism>
<accession>A0AAV1U3L0</accession>
<dbReference type="EMBL" id="CAKLBY020000119">
    <property type="protein sequence ID" value="CAK7928087.1"/>
    <property type="molecule type" value="Genomic_DNA"/>
</dbReference>
<sequence length="52" mass="6001">MFQRVQFHIRPRGGRATFKEQASKRLIFTDLSLVAHIVAKSMDIQTDVSLQQ</sequence>
<protein>
    <submittedName>
        <fullName evidence="1">Uncharacterized protein</fullName>
    </submittedName>
</protein>
<dbReference type="Proteomes" id="UP001162060">
    <property type="component" value="Unassembled WGS sequence"/>
</dbReference>